<reference evidence="1" key="1">
    <citation type="submission" date="2021-11" db="EMBL/GenBank/DDBJ databases">
        <title>BS-T2-15 a new species belonging to the Comamonadaceae family isolated from the soil of a French oak forest.</title>
        <authorList>
            <person name="Mieszkin S."/>
            <person name="Alain K."/>
        </authorList>
    </citation>
    <scope>NUCLEOTIDE SEQUENCE</scope>
    <source>
        <strain evidence="1">BS-T2-15</strain>
    </source>
</reference>
<dbReference type="EMBL" id="JAJLJH010000001">
    <property type="protein sequence ID" value="MCK9685869.1"/>
    <property type="molecule type" value="Genomic_DNA"/>
</dbReference>
<organism evidence="1 2">
    <name type="scientific">Scleromatobacter humisilvae</name>
    <dbReference type="NCBI Taxonomy" id="2897159"/>
    <lineage>
        <taxon>Bacteria</taxon>
        <taxon>Pseudomonadati</taxon>
        <taxon>Pseudomonadota</taxon>
        <taxon>Betaproteobacteria</taxon>
        <taxon>Burkholderiales</taxon>
        <taxon>Sphaerotilaceae</taxon>
        <taxon>Scleromatobacter</taxon>
    </lineage>
</organism>
<name>A0A9X1YG38_9BURK</name>
<keyword evidence="2" id="KW-1185">Reference proteome</keyword>
<dbReference type="SUPFAM" id="SSF51445">
    <property type="entry name" value="(Trans)glycosidases"/>
    <property type="match status" value="1"/>
</dbReference>
<dbReference type="AlphaFoldDB" id="A0A9X1YG38"/>
<sequence length="596" mass="63386">MASANANPTTLLDATHVTAKSSLGLNLGTLDYYSPSMPTIDLMKKGSAWLTQCNPYVAGSTCKNLTGGASAFDTLEEASIDLDADGWPRSLPASDDATHKFRSVATIILSGGWQQAGEYIVRYDGAGTLSYNGVATKNASKSTAGRDVIQVVNTSAAGLTLSITATTPGNYLRNVRVYPPGGACANDLTTYAASAAACTGATGAYVPFENFPSTSIWHPMLLAELKGFRTARFMDWMRTNTSTVSDWSQRTVATWRSWNTPAGVPIEKIVALANAAGIDPWVNVPTHATDDYVAQFAKVLHQQLSPTQSVNVEYSNEPWNYSFTGTNWMYAQGQAAWPAEVAAKTSPFTLQANWYANRLVQVCNIIKNEFGADKSRVRCIANTQAASVGSATAVLNCTVAAKTLGRACGKSIDVLSIAPYFGGYISATKLRPTVASWYTTTDGGLAALFSEIMGSEAPTAAVAPLAVAGSNVATGSLAQIKSWMVANKAVADQFHIPLWAYEGGQGLAPPAGDTDATLVTLFTNANRDPRMAAAYARMLSDWQAAGGQTFALYADIGTPSKYGMWGLKETVFDTNSVKWTAVTKFRDAVTCWWSGC</sequence>
<comment type="caution">
    <text evidence="1">The sequence shown here is derived from an EMBL/GenBank/DDBJ whole genome shotgun (WGS) entry which is preliminary data.</text>
</comment>
<dbReference type="RefSeq" id="WP_275681859.1">
    <property type="nucleotide sequence ID" value="NZ_JAJLJH010000001.1"/>
</dbReference>
<dbReference type="Proteomes" id="UP001139353">
    <property type="component" value="Unassembled WGS sequence"/>
</dbReference>
<protein>
    <submittedName>
        <fullName evidence="1">Uncharacterized protein</fullName>
    </submittedName>
</protein>
<accession>A0A9X1YG38</accession>
<gene>
    <name evidence="1" type="ORF">LPC04_09135</name>
</gene>
<evidence type="ECO:0000313" key="2">
    <source>
        <dbReference type="Proteomes" id="UP001139353"/>
    </source>
</evidence>
<evidence type="ECO:0000313" key="1">
    <source>
        <dbReference type="EMBL" id="MCK9685869.1"/>
    </source>
</evidence>
<dbReference type="InterPro" id="IPR017853">
    <property type="entry name" value="GH"/>
</dbReference>
<proteinExistence type="predicted"/>